<name>A0A916LD13_MYCTX</name>
<sequence>MNSSVAVWTSTAPALCAIRCRSWGVNVCRSTRASSAAAREDSSSSPCGRRQPLRPGSLVALVTTRQVSVDSVRA</sequence>
<protein>
    <submittedName>
        <fullName evidence="2">Uncharacterized protein</fullName>
    </submittedName>
</protein>
<reference evidence="3" key="1">
    <citation type="submission" date="2015-03" db="EMBL/GenBank/DDBJ databases">
        <authorList>
            <consortium name="Pathogen Informatics"/>
        </authorList>
    </citation>
    <scope>NUCLEOTIDE SEQUENCE [LARGE SCALE GENOMIC DNA]</scope>
    <source>
        <strain evidence="3">N09902308</strain>
    </source>
</reference>
<gene>
    <name evidence="2" type="ORF">ERS007739_02995</name>
</gene>
<dbReference type="AlphaFoldDB" id="A0A916LD13"/>
<evidence type="ECO:0000313" key="3">
    <source>
        <dbReference type="Proteomes" id="UP000039021"/>
    </source>
</evidence>
<feature type="region of interest" description="Disordered" evidence="1">
    <location>
        <begin position="34"/>
        <end position="53"/>
    </location>
</feature>
<dbReference type="Proteomes" id="UP000039021">
    <property type="component" value="Unassembled WGS sequence"/>
</dbReference>
<comment type="caution">
    <text evidence="2">The sequence shown here is derived from an EMBL/GenBank/DDBJ whole genome shotgun (WGS) entry which is preliminary data.</text>
</comment>
<dbReference type="EMBL" id="CSBK01001467">
    <property type="protein sequence ID" value="COY70658.1"/>
    <property type="molecule type" value="Genomic_DNA"/>
</dbReference>
<organism evidence="2 3">
    <name type="scientific">Mycobacterium tuberculosis</name>
    <dbReference type="NCBI Taxonomy" id="1773"/>
    <lineage>
        <taxon>Bacteria</taxon>
        <taxon>Bacillati</taxon>
        <taxon>Actinomycetota</taxon>
        <taxon>Actinomycetes</taxon>
        <taxon>Mycobacteriales</taxon>
        <taxon>Mycobacteriaceae</taxon>
        <taxon>Mycobacterium</taxon>
        <taxon>Mycobacterium tuberculosis complex</taxon>
    </lineage>
</organism>
<evidence type="ECO:0000256" key="1">
    <source>
        <dbReference type="SAM" id="MobiDB-lite"/>
    </source>
</evidence>
<proteinExistence type="predicted"/>
<evidence type="ECO:0000313" key="2">
    <source>
        <dbReference type="EMBL" id="COY70658.1"/>
    </source>
</evidence>
<accession>A0A916LD13</accession>